<comment type="subcellular location">
    <subcellularLocation>
        <location evidence="1">Cell membrane</location>
        <topology evidence="1">Lipid-anchor</topology>
        <orientation evidence="1">Cytoplasmic side</orientation>
    </subcellularLocation>
</comment>
<evidence type="ECO:0000313" key="18">
    <source>
        <dbReference type="EMBL" id="KAF0772334.1"/>
    </source>
</evidence>
<evidence type="ECO:0000256" key="14">
    <source>
        <dbReference type="ARBA" id="ARBA00068799"/>
    </source>
</evidence>
<keyword evidence="9 15" id="KW-0472">Membrane</keyword>
<feature type="transmembrane region" description="Helical" evidence="15">
    <location>
        <begin position="12"/>
        <end position="31"/>
    </location>
</feature>
<keyword evidence="7" id="KW-0378">Hydrolase</keyword>
<accession>A0A6G0ZLQ1</accession>
<comment type="similarity">
    <text evidence="2">Belongs to the protein-tyrosine phosphatase family. Non-receptor class dual specificity subfamily.</text>
</comment>
<dbReference type="GO" id="GO:0007165">
    <property type="term" value="P:signal transduction"/>
    <property type="evidence" value="ECO:0007669"/>
    <property type="project" value="TreeGrafter"/>
</dbReference>
<evidence type="ECO:0000256" key="10">
    <source>
        <dbReference type="ARBA" id="ARBA00023288"/>
    </source>
</evidence>
<evidence type="ECO:0000256" key="2">
    <source>
        <dbReference type="ARBA" id="ARBA00008601"/>
    </source>
</evidence>
<dbReference type="FunFam" id="3.90.190.10:FF:000052">
    <property type="entry name" value="Dual specificity phosphatase 15"/>
    <property type="match status" value="1"/>
</dbReference>
<dbReference type="EC" id="3.1.3.48" evidence="3"/>
<comment type="catalytic activity">
    <reaction evidence="11">
        <text>O-phospho-L-seryl-[protein] + H2O = L-seryl-[protein] + phosphate</text>
        <dbReference type="Rhea" id="RHEA:20629"/>
        <dbReference type="Rhea" id="RHEA-COMP:9863"/>
        <dbReference type="Rhea" id="RHEA-COMP:11604"/>
        <dbReference type="ChEBI" id="CHEBI:15377"/>
        <dbReference type="ChEBI" id="CHEBI:29999"/>
        <dbReference type="ChEBI" id="CHEBI:43474"/>
        <dbReference type="ChEBI" id="CHEBI:83421"/>
        <dbReference type="EC" id="3.1.3.16"/>
    </reaction>
</comment>
<evidence type="ECO:0000256" key="4">
    <source>
        <dbReference type="ARBA" id="ARBA00013081"/>
    </source>
</evidence>
<evidence type="ECO:0000256" key="8">
    <source>
        <dbReference type="ARBA" id="ARBA00022912"/>
    </source>
</evidence>
<evidence type="ECO:0000256" key="12">
    <source>
        <dbReference type="ARBA" id="ARBA00048336"/>
    </source>
</evidence>
<dbReference type="SMART" id="SM00195">
    <property type="entry name" value="DSPc"/>
    <property type="match status" value="1"/>
</dbReference>
<evidence type="ECO:0000313" key="19">
    <source>
        <dbReference type="Proteomes" id="UP000478052"/>
    </source>
</evidence>
<dbReference type="InterPro" id="IPR029021">
    <property type="entry name" value="Prot-tyrosine_phosphatase-like"/>
</dbReference>
<evidence type="ECO:0000259" key="17">
    <source>
        <dbReference type="PROSITE" id="PS50056"/>
    </source>
</evidence>
<dbReference type="PROSITE" id="PS50056">
    <property type="entry name" value="TYR_PHOSPHATASE_2"/>
    <property type="match status" value="1"/>
</dbReference>
<evidence type="ECO:0000256" key="13">
    <source>
        <dbReference type="ARBA" id="ARBA00051722"/>
    </source>
</evidence>
<dbReference type="EMBL" id="VUJU01000190">
    <property type="protein sequence ID" value="KAF0772334.1"/>
    <property type="molecule type" value="Genomic_DNA"/>
</dbReference>
<proteinExistence type="inferred from homology"/>
<keyword evidence="19" id="KW-1185">Reference proteome</keyword>
<keyword evidence="15" id="KW-0812">Transmembrane</keyword>
<comment type="caution">
    <text evidence="18">The sequence shown here is derived from an EMBL/GenBank/DDBJ whole genome shotgun (WGS) entry which is preliminary data.</text>
</comment>
<dbReference type="InterPro" id="IPR000387">
    <property type="entry name" value="Tyr_Pase_dom"/>
</dbReference>
<gene>
    <name evidence="18" type="ORF">FWK35_00000491</name>
</gene>
<keyword evidence="6" id="KW-0519">Myristate</keyword>
<dbReference type="SUPFAM" id="SSF52799">
    <property type="entry name" value="(Phosphotyrosine protein) phosphatases II"/>
    <property type="match status" value="1"/>
</dbReference>
<keyword evidence="10" id="KW-0449">Lipoprotein</keyword>
<dbReference type="PANTHER" id="PTHR45948">
    <property type="entry name" value="DUAL SPECIFICITY PROTEIN PHOSPHATASE DDB_G0269404-RELATED"/>
    <property type="match status" value="1"/>
</dbReference>
<feature type="domain" description="Tyrosine-protein phosphatase" evidence="16">
    <location>
        <begin position="18"/>
        <end position="158"/>
    </location>
</feature>
<name>A0A6G0ZLQ1_APHCR</name>
<evidence type="ECO:0000256" key="11">
    <source>
        <dbReference type="ARBA" id="ARBA00047761"/>
    </source>
</evidence>
<evidence type="ECO:0000256" key="7">
    <source>
        <dbReference type="ARBA" id="ARBA00022801"/>
    </source>
</evidence>
<dbReference type="GO" id="GO:0005886">
    <property type="term" value="C:plasma membrane"/>
    <property type="evidence" value="ECO:0007669"/>
    <property type="project" value="UniProtKB-SubCell"/>
</dbReference>
<reference evidence="18 19" key="1">
    <citation type="submission" date="2019-08" db="EMBL/GenBank/DDBJ databases">
        <title>Whole genome of Aphis craccivora.</title>
        <authorList>
            <person name="Voronova N.V."/>
            <person name="Shulinski R.S."/>
            <person name="Bandarenka Y.V."/>
            <person name="Zhorov D.G."/>
            <person name="Warner D."/>
        </authorList>
    </citation>
    <scope>NUCLEOTIDE SEQUENCE [LARGE SCALE GENOMIC DNA]</scope>
    <source>
        <strain evidence="18">180601</strain>
        <tissue evidence="18">Whole Body</tissue>
    </source>
</reference>
<dbReference type="InterPro" id="IPR020422">
    <property type="entry name" value="TYR_PHOSPHATASE_DUAL_dom"/>
</dbReference>
<dbReference type="PRINTS" id="PR01908">
    <property type="entry name" value="ADSPHPHTASE"/>
</dbReference>
<dbReference type="PROSITE" id="PS50054">
    <property type="entry name" value="TYR_PHOSPHATASE_DUAL"/>
    <property type="match status" value="1"/>
</dbReference>
<dbReference type="Proteomes" id="UP000478052">
    <property type="component" value="Unassembled WGS sequence"/>
</dbReference>
<dbReference type="OrthoDB" id="9979246at2759"/>
<evidence type="ECO:0000256" key="5">
    <source>
        <dbReference type="ARBA" id="ARBA00022475"/>
    </source>
</evidence>
<protein>
    <recommendedName>
        <fullName evidence="14">Dual specificity protein phosphatase 15</fullName>
        <ecNumber evidence="4">3.1.3.16</ecNumber>
        <ecNumber evidence="3">3.1.3.48</ecNumber>
    </recommendedName>
</protein>
<feature type="domain" description="Tyrosine specific protein phosphatases" evidence="17">
    <location>
        <begin position="75"/>
        <end position="136"/>
    </location>
</feature>
<dbReference type="PANTHER" id="PTHR45948:SF2">
    <property type="entry name" value="DUAL SPECIFICITY PROTEIN PHOSPHATASE"/>
    <property type="match status" value="1"/>
</dbReference>
<dbReference type="AlphaFoldDB" id="A0A6G0ZLQ1"/>
<dbReference type="GO" id="GO:0004725">
    <property type="term" value="F:protein tyrosine phosphatase activity"/>
    <property type="evidence" value="ECO:0007669"/>
    <property type="project" value="UniProtKB-EC"/>
</dbReference>
<organism evidence="18 19">
    <name type="scientific">Aphis craccivora</name>
    <name type="common">Cowpea aphid</name>
    <dbReference type="NCBI Taxonomy" id="307492"/>
    <lineage>
        <taxon>Eukaryota</taxon>
        <taxon>Metazoa</taxon>
        <taxon>Ecdysozoa</taxon>
        <taxon>Arthropoda</taxon>
        <taxon>Hexapoda</taxon>
        <taxon>Insecta</taxon>
        <taxon>Pterygota</taxon>
        <taxon>Neoptera</taxon>
        <taxon>Paraneoptera</taxon>
        <taxon>Hemiptera</taxon>
        <taxon>Sternorrhyncha</taxon>
        <taxon>Aphidomorpha</taxon>
        <taxon>Aphidoidea</taxon>
        <taxon>Aphididae</taxon>
        <taxon>Aphidini</taxon>
        <taxon>Aphis</taxon>
        <taxon>Aphis</taxon>
    </lineage>
</organism>
<keyword evidence="15" id="KW-1133">Transmembrane helix</keyword>
<comment type="catalytic activity">
    <reaction evidence="12">
        <text>O-phospho-L-threonyl-[protein] + H2O = L-threonyl-[protein] + phosphate</text>
        <dbReference type="Rhea" id="RHEA:47004"/>
        <dbReference type="Rhea" id="RHEA-COMP:11060"/>
        <dbReference type="Rhea" id="RHEA-COMP:11605"/>
        <dbReference type="ChEBI" id="CHEBI:15377"/>
        <dbReference type="ChEBI" id="CHEBI:30013"/>
        <dbReference type="ChEBI" id="CHEBI:43474"/>
        <dbReference type="ChEBI" id="CHEBI:61977"/>
        <dbReference type="EC" id="3.1.3.16"/>
    </reaction>
</comment>
<keyword evidence="8" id="KW-0904">Protein phosphatase</keyword>
<keyword evidence="5" id="KW-1003">Cell membrane</keyword>
<dbReference type="GO" id="GO:0005829">
    <property type="term" value="C:cytosol"/>
    <property type="evidence" value="ECO:0007669"/>
    <property type="project" value="TreeGrafter"/>
</dbReference>
<dbReference type="Gene3D" id="3.90.190.10">
    <property type="entry name" value="Protein tyrosine phosphatase superfamily"/>
    <property type="match status" value="1"/>
</dbReference>
<comment type="catalytic activity">
    <reaction evidence="13">
        <text>O-phospho-L-tyrosyl-[protein] + H2O = L-tyrosyl-[protein] + phosphate</text>
        <dbReference type="Rhea" id="RHEA:10684"/>
        <dbReference type="Rhea" id="RHEA-COMP:10136"/>
        <dbReference type="Rhea" id="RHEA-COMP:20101"/>
        <dbReference type="ChEBI" id="CHEBI:15377"/>
        <dbReference type="ChEBI" id="CHEBI:43474"/>
        <dbReference type="ChEBI" id="CHEBI:46858"/>
        <dbReference type="ChEBI" id="CHEBI:61978"/>
        <dbReference type="EC" id="3.1.3.48"/>
    </reaction>
</comment>
<evidence type="ECO:0000256" key="1">
    <source>
        <dbReference type="ARBA" id="ARBA00004342"/>
    </source>
</evidence>
<evidence type="ECO:0000256" key="15">
    <source>
        <dbReference type="SAM" id="Phobius"/>
    </source>
</evidence>
<dbReference type="EC" id="3.1.3.16" evidence="4"/>
<evidence type="ECO:0000259" key="16">
    <source>
        <dbReference type="PROSITE" id="PS50054"/>
    </source>
</evidence>
<dbReference type="GO" id="GO:0004722">
    <property type="term" value="F:protein serine/threonine phosphatase activity"/>
    <property type="evidence" value="ECO:0007669"/>
    <property type="project" value="UniProtKB-EC"/>
</dbReference>
<dbReference type="Pfam" id="PF00782">
    <property type="entry name" value="DSPc"/>
    <property type="match status" value="1"/>
</dbReference>
<evidence type="ECO:0000256" key="3">
    <source>
        <dbReference type="ARBA" id="ARBA00013064"/>
    </source>
</evidence>
<evidence type="ECO:0000256" key="9">
    <source>
        <dbReference type="ARBA" id="ARBA00023136"/>
    </source>
</evidence>
<dbReference type="InterPro" id="IPR000340">
    <property type="entry name" value="Dual-sp_phosphatase_cat-dom"/>
</dbReference>
<sequence length="191" mass="22197">MPKWCFKSQFEILFRILTIFKVIPGLFIGSFRDSKDFAQLESNQITHIISILDAPKKIYQDKKYLCIEAIDSPEQNLIQYFQTCNDFIHKARLKNQNVLIHCLAGMSRSVTIAAAYIMSATTIKLKHVLRLLKACRSISSPNEGFNKQLQYYECNYLLEERTRLASISHSNNQLIADEEYCKRIIGEEHKK</sequence>
<evidence type="ECO:0000256" key="6">
    <source>
        <dbReference type="ARBA" id="ARBA00022707"/>
    </source>
</evidence>